<reference evidence="2 3" key="1">
    <citation type="submission" date="2014-04" db="EMBL/GenBank/DDBJ databases">
        <authorList>
            <consortium name="DOE Joint Genome Institute"/>
            <person name="Kuo A."/>
            <person name="Kohler A."/>
            <person name="Jargeat P."/>
            <person name="Nagy L.G."/>
            <person name="Floudas D."/>
            <person name="Copeland A."/>
            <person name="Barry K.W."/>
            <person name="Cichocki N."/>
            <person name="Veneault-Fourrey C."/>
            <person name="LaButti K."/>
            <person name="Lindquist E.A."/>
            <person name="Lipzen A."/>
            <person name="Lundell T."/>
            <person name="Morin E."/>
            <person name="Murat C."/>
            <person name="Sun H."/>
            <person name="Tunlid A."/>
            <person name="Henrissat B."/>
            <person name="Grigoriev I.V."/>
            <person name="Hibbett D.S."/>
            <person name="Martin F."/>
            <person name="Nordberg H.P."/>
            <person name="Cantor M.N."/>
            <person name="Hua S.X."/>
        </authorList>
    </citation>
    <scope>NUCLEOTIDE SEQUENCE [LARGE SCALE GENOMIC DNA]</scope>
    <source>
        <strain evidence="2 3">Ve08.2h10</strain>
    </source>
</reference>
<sequence length="224" mass="25896">MRLLNVHTLELEKFPCGPPPYAAISHRWGEEKDEVSFQDILQLQTQPSVKNKPGFTKILGCTEQTKKHGLTYIWIDTCCIDKTDNTELQEAINSMWDWYQDCDRCFVYMNDVRSGQHPDADDSDFSRSQWFRRGWTLQELLAPGKITFFAEDWTRIGKTAHRKVMKRITRITGIPEGVLSDGDTASFSIARRMSWASHRMTTKKEDRAYSLMGIFGITMPIIYG</sequence>
<dbReference type="PANTHER" id="PTHR10622">
    <property type="entry name" value="HET DOMAIN-CONTAINING PROTEIN"/>
    <property type="match status" value="1"/>
</dbReference>
<dbReference type="PANTHER" id="PTHR10622:SF10">
    <property type="entry name" value="HET DOMAIN-CONTAINING PROTEIN"/>
    <property type="match status" value="1"/>
</dbReference>
<gene>
    <name evidence="2" type="ORF">PAXRUDRAFT_18808</name>
</gene>
<dbReference type="STRING" id="930991.A0A0D0CX05"/>
<name>A0A0D0CX05_9AGAM</name>
<protein>
    <recommendedName>
        <fullName evidence="1">Heterokaryon incompatibility domain-containing protein</fullName>
    </recommendedName>
</protein>
<feature type="non-terminal residue" evidence="2">
    <location>
        <position position="224"/>
    </location>
</feature>
<dbReference type="OrthoDB" id="2727312at2759"/>
<reference evidence="3" key="2">
    <citation type="submission" date="2015-01" db="EMBL/GenBank/DDBJ databases">
        <title>Evolutionary Origins and Diversification of the Mycorrhizal Mutualists.</title>
        <authorList>
            <consortium name="DOE Joint Genome Institute"/>
            <consortium name="Mycorrhizal Genomics Consortium"/>
            <person name="Kohler A."/>
            <person name="Kuo A."/>
            <person name="Nagy L.G."/>
            <person name="Floudas D."/>
            <person name="Copeland A."/>
            <person name="Barry K.W."/>
            <person name="Cichocki N."/>
            <person name="Veneault-Fourrey C."/>
            <person name="LaButti K."/>
            <person name="Lindquist E.A."/>
            <person name="Lipzen A."/>
            <person name="Lundell T."/>
            <person name="Morin E."/>
            <person name="Murat C."/>
            <person name="Riley R."/>
            <person name="Ohm R."/>
            <person name="Sun H."/>
            <person name="Tunlid A."/>
            <person name="Henrissat B."/>
            <person name="Grigoriev I.V."/>
            <person name="Hibbett D.S."/>
            <person name="Martin F."/>
        </authorList>
    </citation>
    <scope>NUCLEOTIDE SEQUENCE [LARGE SCALE GENOMIC DNA]</scope>
    <source>
        <strain evidence="3">Ve08.2h10</strain>
    </source>
</reference>
<dbReference type="Proteomes" id="UP000054538">
    <property type="component" value="Unassembled WGS sequence"/>
</dbReference>
<proteinExistence type="predicted"/>
<evidence type="ECO:0000313" key="2">
    <source>
        <dbReference type="EMBL" id="KIK75656.1"/>
    </source>
</evidence>
<dbReference type="Pfam" id="PF06985">
    <property type="entry name" value="HET"/>
    <property type="match status" value="1"/>
</dbReference>
<dbReference type="InParanoid" id="A0A0D0CX05"/>
<evidence type="ECO:0000259" key="1">
    <source>
        <dbReference type="Pfam" id="PF06985"/>
    </source>
</evidence>
<dbReference type="InterPro" id="IPR010730">
    <property type="entry name" value="HET"/>
</dbReference>
<dbReference type="EMBL" id="KN827954">
    <property type="protein sequence ID" value="KIK75656.1"/>
    <property type="molecule type" value="Genomic_DNA"/>
</dbReference>
<dbReference type="HOGENOM" id="CLU_000288_138_0_1"/>
<feature type="domain" description="Heterokaryon incompatibility" evidence="1">
    <location>
        <begin position="21"/>
        <end position="114"/>
    </location>
</feature>
<dbReference type="AlphaFoldDB" id="A0A0D0CX05"/>
<evidence type="ECO:0000313" key="3">
    <source>
        <dbReference type="Proteomes" id="UP000054538"/>
    </source>
</evidence>
<organism evidence="2 3">
    <name type="scientific">Paxillus rubicundulus Ve08.2h10</name>
    <dbReference type="NCBI Taxonomy" id="930991"/>
    <lineage>
        <taxon>Eukaryota</taxon>
        <taxon>Fungi</taxon>
        <taxon>Dikarya</taxon>
        <taxon>Basidiomycota</taxon>
        <taxon>Agaricomycotina</taxon>
        <taxon>Agaricomycetes</taxon>
        <taxon>Agaricomycetidae</taxon>
        <taxon>Boletales</taxon>
        <taxon>Paxilineae</taxon>
        <taxon>Paxillaceae</taxon>
        <taxon>Paxillus</taxon>
    </lineage>
</organism>
<keyword evidence="3" id="KW-1185">Reference proteome</keyword>
<accession>A0A0D0CX05</accession>